<name>A0A8C9X784_SANLU</name>
<keyword evidence="2" id="KW-0547">Nucleotide-binding</keyword>
<dbReference type="PROSITE" id="PS51720">
    <property type="entry name" value="G_AIG1"/>
    <property type="match status" value="1"/>
</dbReference>
<keyword evidence="5" id="KW-1133">Transmembrane helix</keyword>
<dbReference type="Pfam" id="PF04548">
    <property type="entry name" value="AIG1"/>
    <property type="match status" value="1"/>
</dbReference>
<evidence type="ECO:0000256" key="5">
    <source>
        <dbReference type="SAM" id="Phobius"/>
    </source>
</evidence>
<accession>A0A8C9X784</accession>
<dbReference type="InterPro" id="IPR006703">
    <property type="entry name" value="G_AIG1"/>
</dbReference>
<feature type="transmembrane region" description="Helical" evidence="5">
    <location>
        <begin position="544"/>
        <end position="564"/>
    </location>
</feature>
<evidence type="ECO:0000313" key="8">
    <source>
        <dbReference type="Proteomes" id="UP000694568"/>
    </source>
</evidence>
<dbReference type="AlphaFoldDB" id="A0A8C9X784"/>
<keyword evidence="5" id="KW-0472">Membrane</keyword>
<protein>
    <recommendedName>
        <fullName evidence="6">AIG1-type G domain-containing protein</fullName>
    </recommendedName>
</protein>
<feature type="transmembrane region" description="Helical" evidence="5">
    <location>
        <begin position="502"/>
        <end position="523"/>
    </location>
</feature>
<dbReference type="PANTHER" id="PTHR10903:SF62">
    <property type="entry name" value="GTPASE IMAP FAMILY MEMBER 4-LIKE-RELATED"/>
    <property type="match status" value="1"/>
</dbReference>
<dbReference type="InterPro" id="IPR045058">
    <property type="entry name" value="GIMA/IAN/Toc"/>
</dbReference>
<dbReference type="InterPro" id="IPR027417">
    <property type="entry name" value="P-loop_NTPase"/>
</dbReference>
<dbReference type="PANTHER" id="PTHR10903">
    <property type="entry name" value="GTPASE, IMAP FAMILY MEMBER-RELATED"/>
    <property type="match status" value="1"/>
</dbReference>
<keyword evidence="5" id="KW-0812">Transmembrane</keyword>
<keyword evidence="8" id="KW-1185">Reference proteome</keyword>
<feature type="region of interest" description="Disordered" evidence="4">
    <location>
        <begin position="30"/>
        <end position="52"/>
    </location>
</feature>
<proteinExistence type="inferred from homology"/>
<reference evidence="7" key="2">
    <citation type="submission" date="2025-09" db="UniProtKB">
        <authorList>
            <consortium name="Ensembl"/>
        </authorList>
    </citation>
    <scope>IDENTIFICATION</scope>
</reference>
<dbReference type="Proteomes" id="UP000694568">
    <property type="component" value="Unplaced"/>
</dbReference>
<dbReference type="GO" id="GO:0005525">
    <property type="term" value="F:GTP binding"/>
    <property type="evidence" value="ECO:0007669"/>
    <property type="project" value="UniProtKB-KW"/>
</dbReference>
<feature type="transmembrane region" description="Helical" evidence="5">
    <location>
        <begin position="475"/>
        <end position="496"/>
    </location>
</feature>
<evidence type="ECO:0000259" key="6">
    <source>
        <dbReference type="PROSITE" id="PS51720"/>
    </source>
</evidence>
<evidence type="ECO:0000256" key="4">
    <source>
        <dbReference type="SAM" id="MobiDB-lite"/>
    </source>
</evidence>
<evidence type="ECO:0000256" key="2">
    <source>
        <dbReference type="ARBA" id="ARBA00022741"/>
    </source>
</evidence>
<dbReference type="Gene3D" id="3.40.50.300">
    <property type="entry name" value="P-loop containing nucleotide triphosphate hydrolases"/>
    <property type="match status" value="1"/>
</dbReference>
<sequence>MCSTDTDGKEARRANEKCCFSSADKRLRSAAWDQSENKETSPCGEKNSQTTAQRTILKLDSDEAEAEPNSISKNVWIKLTGPAAESLAQALYGPADVVLQENKGARRGAEEVTIRLELEAEGGGAEVTGRGGTTAIVKTVSVPPTRNVAGTVQAGKRIKVLKTYRIVLLGKAQAGKSSLANTIFGDDVFKINHTSICGTSECQAGSKSVHGRRLTVVDTPGFFDTDRPEEQLKSEIVRCITECAPGPHAFFIVLKVEKFTKEEQAVITKICQYFSEEALKYAAVVFTHGDQLPEGMKIEQLIDQNKCLSDLVKKCGGRCHVVDNKYWTNNQQDEYRSNKFQVAELLNTTDKIVMENKGGCYTSKMLQTVWSEKEEENNRTSAGKMPQGHPSNKANKSVSKNVWLKLTGPAAESLVESFCGPAVVALQQSGGITKEAAEGIGGEEGEVYGGKVEEEGEETETKGEKAEGKAGFKRIGLGIVGGTVLAATLLTLTLLWPFAAVGLIAGTVGAAVIAGTVGAARVVGKWVLRKVYQWIKDTLRANGTKLLCVVFFSLLLLSFCVYVPFAGNLLLLLGLLLMFLLLLLLFLLL</sequence>
<feature type="transmembrane region" description="Helical" evidence="5">
    <location>
        <begin position="570"/>
        <end position="588"/>
    </location>
</feature>
<dbReference type="SUPFAM" id="SSF52540">
    <property type="entry name" value="P-loop containing nucleoside triphosphate hydrolases"/>
    <property type="match status" value="1"/>
</dbReference>
<evidence type="ECO:0000256" key="3">
    <source>
        <dbReference type="ARBA" id="ARBA00023134"/>
    </source>
</evidence>
<comment type="similarity">
    <text evidence="1">Belongs to the TRAFAC class TrmE-Era-EngA-EngB-Septin-like GTPase superfamily. AIG1/Toc34/Toc159-like paraseptin GTPase family. IAN subfamily.</text>
</comment>
<evidence type="ECO:0000313" key="7">
    <source>
        <dbReference type="Ensembl" id="ENSSLUP00000007060.1"/>
    </source>
</evidence>
<organism evidence="7 8">
    <name type="scientific">Sander lucioperca</name>
    <name type="common">Pike-perch</name>
    <name type="synonym">Perca lucioperca</name>
    <dbReference type="NCBI Taxonomy" id="283035"/>
    <lineage>
        <taxon>Eukaryota</taxon>
        <taxon>Metazoa</taxon>
        <taxon>Chordata</taxon>
        <taxon>Craniata</taxon>
        <taxon>Vertebrata</taxon>
        <taxon>Euteleostomi</taxon>
        <taxon>Actinopterygii</taxon>
        <taxon>Neopterygii</taxon>
        <taxon>Teleostei</taxon>
        <taxon>Neoteleostei</taxon>
        <taxon>Acanthomorphata</taxon>
        <taxon>Eupercaria</taxon>
        <taxon>Perciformes</taxon>
        <taxon>Percoidei</taxon>
        <taxon>Percidae</taxon>
        <taxon>Luciopercinae</taxon>
        <taxon>Sander</taxon>
    </lineage>
</organism>
<dbReference type="GeneTree" id="ENSGT01150000286992"/>
<evidence type="ECO:0000256" key="1">
    <source>
        <dbReference type="ARBA" id="ARBA00008535"/>
    </source>
</evidence>
<keyword evidence="3" id="KW-0342">GTP-binding</keyword>
<reference evidence="7" key="1">
    <citation type="submission" date="2025-08" db="UniProtKB">
        <authorList>
            <consortium name="Ensembl"/>
        </authorList>
    </citation>
    <scope>IDENTIFICATION</scope>
</reference>
<feature type="region of interest" description="Disordered" evidence="4">
    <location>
        <begin position="372"/>
        <end position="396"/>
    </location>
</feature>
<dbReference type="Ensembl" id="ENSSLUT00000007245.1">
    <property type="protein sequence ID" value="ENSSLUP00000007060.1"/>
    <property type="gene ID" value="ENSSLUG00000003202.1"/>
</dbReference>
<feature type="domain" description="AIG1-type G" evidence="6">
    <location>
        <begin position="161"/>
        <end position="370"/>
    </location>
</feature>